<dbReference type="SUPFAM" id="SSF51445">
    <property type="entry name" value="(Trans)glycosidases"/>
    <property type="match status" value="1"/>
</dbReference>
<proteinExistence type="inferred from homology"/>
<dbReference type="OrthoDB" id="3237269at2759"/>
<comment type="pathway">
    <text evidence="1">Glycan metabolism.</text>
</comment>
<evidence type="ECO:0000259" key="10">
    <source>
        <dbReference type="Pfam" id="PF01055"/>
    </source>
</evidence>
<dbReference type="InterPro" id="IPR000322">
    <property type="entry name" value="Glyco_hydro_31_TIM"/>
</dbReference>
<evidence type="ECO:0000313" key="14">
    <source>
        <dbReference type="Proteomes" id="UP000070544"/>
    </source>
</evidence>
<dbReference type="PANTHER" id="PTHR22762">
    <property type="entry name" value="ALPHA-GLUCOSIDASE"/>
    <property type="match status" value="1"/>
</dbReference>
<feature type="domain" description="Glycosyl hydrolase family 31 C-terminal" evidence="12">
    <location>
        <begin position="806"/>
        <end position="897"/>
    </location>
</feature>
<keyword evidence="9" id="KW-0472">Membrane</keyword>
<dbReference type="GO" id="GO:0106407">
    <property type="term" value="F:Glc2Man9GlcNAc2 oligosaccharide glucosidase activity"/>
    <property type="evidence" value="ECO:0007669"/>
    <property type="project" value="EnsemblFungi"/>
</dbReference>
<feature type="compositionally biased region" description="Basic and acidic residues" evidence="8">
    <location>
        <begin position="415"/>
        <end position="427"/>
    </location>
</feature>
<dbReference type="STRING" id="1344416.A0A139AWM8"/>
<dbReference type="Pfam" id="PF13802">
    <property type="entry name" value="Gal_mutarotas_2"/>
    <property type="match status" value="1"/>
</dbReference>
<feature type="transmembrane region" description="Helical" evidence="9">
    <location>
        <begin position="16"/>
        <end position="34"/>
    </location>
</feature>
<dbReference type="FunFam" id="3.20.20.80:FF:000039">
    <property type="entry name" value="Glucosidase, alpha neutral C"/>
    <property type="match status" value="1"/>
</dbReference>
<feature type="region of interest" description="Disordered" evidence="8">
    <location>
        <begin position="402"/>
        <end position="436"/>
    </location>
</feature>
<protein>
    <submittedName>
        <fullName evidence="13">Glycoside hydrolase family 31 protein</fullName>
    </submittedName>
</protein>
<evidence type="ECO:0000256" key="4">
    <source>
        <dbReference type="ARBA" id="ARBA00022801"/>
    </source>
</evidence>
<evidence type="ECO:0000256" key="6">
    <source>
        <dbReference type="ARBA" id="ARBA00023295"/>
    </source>
</evidence>
<sequence>MVVRERYHHDDTKRRTLIAIIGLIFVLPALVLGVKREDFKRCDQSSFCTRQRAYADLVSSTDFGSPYHLVPASLSLNTDSGIITGEVVNVRTSGILGLEIHPLYDGDVIRVRMKEKVSSAPARWDELGHFALAAGPAGPIRTKNVRRIVTETPDDTPTVGGASKQEVFEFELGATESDRKLAIVASPLRVDLIVAGETVMSVNERGYFNFEHRQMAPGSPADTQLRWPWDGLDLEPTLKEKLEKDPKQESFNGKPDSKPYGPESFGVDVTFPNVLQLYGLPEHASSLSLKTTRGDKAEYSEPFRGYNADVFEYELDNPMALYGIVPLVVGHRKGWTGGALLLSSAEMWVDIEKGTIEKKTLSQVRATVRSALSSVSGYIPEVIKQSPLSKYLLSRLIPGLSPTNESTNAAPGDGAHSDEPQTEREPNPFDSIPSSRAHFMTESGPLDLVLFSGPTWSSFFRQYGKLTGTAALPQMFAIAYHQCRWNYIDEKDVNEVDGNFDKHDIPMDVLWLDIEHTDAKKYFTWDSVKFPNPHDMLEKLSVKGRKMVTITDPHVKKDTGYFLYQEANEQGLQIVNKDQSEFDGWCWPGSSVWPDFLKDATRKWWASQYALDKYQGSTDTLWTWIDMNEPSVFTGPEITAPKDVLHENSVEHRAVHNIYGFLQNIATYEGLLARSKGTRRPFILSRSFFAGTQRYGAIWTGDNAANWEHLAASLPMMLSLNVAGITFSGADVGGFFGNPEPDLYARWFQAGAYQPFFRGHSHIDAKRKEPWVFGEPTTSLVRKAIQERYRLLPYWYTLFFEAHITGVPVMRAMVIEFPDDESVFVMEDQYMVGSALMIKPVVAKDLSSVAVYLPENEVWYDYDTFTVVSRNLLSPKFATISTPLDKIPVLLRGGHIVPRRERARRSSTLMSRDPYTLIVSLNQAGTASGLLYADDGESFEYRGRGAYVLRRFIFDGEKLFSQSVNIAREMQSVVELPGSVATDSFAPSHVRIERVVFAGLRSGLRQVVLLRSGEPVGDLTWKSEGGGIALKVPHNVTIGDGSWAITFVW</sequence>
<organism evidence="13 14">
    <name type="scientific">Gonapodya prolifera (strain JEL478)</name>
    <name type="common">Monoblepharis prolifera</name>
    <dbReference type="NCBI Taxonomy" id="1344416"/>
    <lineage>
        <taxon>Eukaryota</taxon>
        <taxon>Fungi</taxon>
        <taxon>Fungi incertae sedis</taxon>
        <taxon>Chytridiomycota</taxon>
        <taxon>Chytridiomycota incertae sedis</taxon>
        <taxon>Monoblepharidomycetes</taxon>
        <taxon>Monoblepharidales</taxon>
        <taxon>Gonapodyaceae</taxon>
        <taxon>Gonapodya</taxon>
    </lineage>
</organism>
<evidence type="ECO:0000259" key="11">
    <source>
        <dbReference type="Pfam" id="PF13802"/>
    </source>
</evidence>
<dbReference type="CDD" id="cd06603">
    <property type="entry name" value="GH31_GANC_GANAB_alpha"/>
    <property type="match status" value="1"/>
</dbReference>
<keyword evidence="6 7" id="KW-0326">Glycosidase</keyword>
<dbReference type="PANTHER" id="PTHR22762:SF54">
    <property type="entry name" value="BCDNA.GH04962"/>
    <property type="match status" value="1"/>
</dbReference>
<dbReference type="GO" id="GO:0017177">
    <property type="term" value="C:glucosidase II complex"/>
    <property type="evidence" value="ECO:0007669"/>
    <property type="project" value="TreeGrafter"/>
</dbReference>
<evidence type="ECO:0000256" key="8">
    <source>
        <dbReference type="SAM" id="MobiDB-lite"/>
    </source>
</evidence>
<dbReference type="Proteomes" id="UP000070544">
    <property type="component" value="Unassembled WGS sequence"/>
</dbReference>
<dbReference type="Pfam" id="PF01055">
    <property type="entry name" value="Glyco_hydro_31_2nd"/>
    <property type="match status" value="1"/>
</dbReference>
<dbReference type="AlphaFoldDB" id="A0A139AWM8"/>
<keyword evidence="14" id="KW-1185">Reference proteome</keyword>
<dbReference type="InterPro" id="IPR048395">
    <property type="entry name" value="Glyco_hydro_31_C"/>
</dbReference>
<dbReference type="Gene3D" id="3.20.20.80">
    <property type="entry name" value="Glycosidases"/>
    <property type="match status" value="2"/>
</dbReference>
<keyword evidence="9" id="KW-1133">Transmembrane helix</keyword>
<dbReference type="FunFam" id="2.60.40.1180:FF:000023">
    <property type="entry name" value="neutral alpha-glucosidase AB isoform X2"/>
    <property type="match status" value="1"/>
</dbReference>
<dbReference type="OMA" id="NCWPGDS"/>
<evidence type="ECO:0000256" key="9">
    <source>
        <dbReference type="SAM" id="Phobius"/>
    </source>
</evidence>
<dbReference type="InterPro" id="IPR017853">
    <property type="entry name" value="GH"/>
</dbReference>
<feature type="region of interest" description="Disordered" evidence="8">
    <location>
        <begin position="241"/>
        <end position="262"/>
    </location>
</feature>
<evidence type="ECO:0000256" key="2">
    <source>
        <dbReference type="ARBA" id="ARBA00007806"/>
    </source>
</evidence>
<gene>
    <name evidence="13" type="ORF">M427DRAFT_51390</name>
</gene>
<evidence type="ECO:0000259" key="12">
    <source>
        <dbReference type="Pfam" id="PF21365"/>
    </source>
</evidence>
<dbReference type="GO" id="GO:0005975">
    <property type="term" value="P:carbohydrate metabolic process"/>
    <property type="evidence" value="ECO:0007669"/>
    <property type="project" value="InterPro"/>
</dbReference>
<evidence type="ECO:0000256" key="3">
    <source>
        <dbReference type="ARBA" id="ARBA00022729"/>
    </source>
</evidence>
<keyword evidence="5" id="KW-0325">Glycoprotein</keyword>
<name>A0A139AWM8_GONPJ</name>
<evidence type="ECO:0000256" key="1">
    <source>
        <dbReference type="ARBA" id="ARBA00004881"/>
    </source>
</evidence>
<keyword evidence="3" id="KW-0732">Signal</keyword>
<evidence type="ECO:0000313" key="13">
    <source>
        <dbReference type="EMBL" id="KXS21114.1"/>
    </source>
</evidence>
<dbReference type="EMBL" id="KQ965733">
    <property type="protein sequence ID" value="KXS21114.1"/>
    <property type="molecule type" value="Genomic_DNA"/>
</dbReference>
<evidence type="ECO:0000256" key="7">
    <source>
        <dbReference type="RuleBase" id="RU361185"/>
    </source>
</evidence>
<comment type="similarity">
    <text evidence="2 7">Belongs to the glycosyl hydrolase 31 family.</text>
</comment>
<feature type="domain" description="Glycoside hydrolase family 31 TIM barrel" evidence="10">
    <location>
        <begin position="471"/>
        <end position="798"/>
    </location>
</feature>
<accession>A0A139AWM8</accession>
<feature type="domain" description="Glycoside hydrolase family 31 N-terminal" evidence="11">
    <location>
        <begin position="104"/>
        <end position="350"/>
    </location>
</feature>
<dbReference type="Gene3D" id="2.60.40.1180">
    <property type="entry name" value="Golgi alpha-mannosidase II"/>
    <property type="match status" value="2"/>
</dbReference>
<dbReference type="Gene3D" id="2.60.40.1760">
    <property type="entry name" value="glycosyl hydrolase (family 31)"/>
    <property type="match status" value="1"/>
</dbReference>
<dbReference type="GO" id="GO:0006491">
    <property type="term" value="P:N-glycan processing"/>
    <property type="evidence" value="ECO:0007669"/>
    <property type="project" value="EnsemblFungi"/>
</dbReference>
<evidence type="ECO:0000256" key="5">
    <source>
        <dbReference type="ARBA" id="ARBA00023180"/>
    </source>
</evidence>
<reference evidence="13 14" key="1">
    <citation type="journal article" date="2015" name="Genome Biol. Evol.">
        <title>Phylogenomic analyses indicate that early fungi evolved digesting cell walls of algal ancestors of land plants.</title>
        <authorList>
            <person name="Chang Y."/>
            <person name="Wang S."/>
            <person name="Sekimoto S."/>
            <person name="Aerts A.L."/>
            <person name="Choi C."/>
            <person name="Clum A."/>
            <person name="LaButti K.M."/>
            <person name="Lindquist E.A."/>
            <person name="Yee Ngan C."/>
            <person name="Ohm R.A."/>
            <person name="Salamov A.A."/>
            <person name="Grigoriev I.V."/>
            <person name="Spatafora J.W."/>
            <person name="Berbee M.L."/>
        </authorList>
    </citation>
    <scope>NUCLEOTIDE SEQUENCE [LARGE SCALE GENOMIC DNA]</scope>
    <source>
        <strain evidence="13 14">JEL478</strain>
    </source>
</reference>
<dbReference type="SUPFAM" id="SSF51011">
    <property type="entry name" value="Glycosyl hydrolase domain"/>
    <property type="match status" value="1"/>
</dbReference>
<dbReference type="InterPro" id="IPR013780">
    <property type="entry name" value="Glyco_hydro_b"/>
</dbReference>
<keyword evidence="4 7" id="KW-0378">Hydrolase</keyword>
<dbReference type="InterPro" id="IPR025887">
    <property type="entry name" value="Glyco_hydro_31_N_dom"/>
</dbReference>
<dbReference type="CDD" id="cd14752">
    <property type="entry name" value="GH31_N"/>
    <property type="match status" value="1"/>
</dbReference>
<keyword evidence="9" id="KW-0812">Transmembrane</keyword>
<dbReference type="Pfam" id="PF21365">
    <property type="entry name" value="Glyco_hydro_31_3rd"/>
    <property type="match status" value="1"/>
</dbReference>